<organism evidence="1 2">
    <name type="scientific">Pleuronectes platessa</name>
    <name type="common">European plaice</name>
    <dbReference type="NCBI Taxonomy" id="8262"/>
    <lineage>
        <taxon>Eukaryota</taxon>
        <taxon>Metazoa</taxon>
        <taxon>Chordata</taxon>
        <taxon>Craniata</taxon>
        <taxon>Vertebrata</taxon>
        <taxon>Euteleostomi</taxon>
        <taxon>Actinopterygii</taxon>
        <taxon>Neopterygii</taxon>
        <taxon>Teleostei</taxon>
        <taxon>Neoteleostei</taxon>
        <taxon>Acanthomorphata</taxon>
        <taxon>Carangaria</taxon>
        <taxon>Pleuronectiformes</taxon>
        <taxon>Pleuronectoidei</taxon>
        <taxon>Pleuronectidae</taxon>
        <taxon>Pleuronectes</taxon>
    </lineage>
</organism>
<name>A0A9N7UHL3_PLEPL</name>
<keyword evidence="2" id="KW-1185">Reference proteome</keyword>
<sequence length="172" mass="19208">MLTRGTVKARALRNLHWVTPTYTEYHAAYWRIPALMYSHILWVRPRAKPSYTPVHANSPITVLPPLRVESGSLMITCEVPVISSTSHPREGCPVGIRDSDQAAVSTITRGGQAVRKLNTAGAFTHWAQHTPGLEQRPAPHERQRCRPAVCLSRKSQITGVPSLSIRSIYLHF</sequence>
<comment type="caution">
    <text evidence="1">The sequence shown here is derived from an EMBL/GenBank/DDBJ whole genome shotgun (WGS) entry which is preliminary data.</text>
</comment>
<reference evidence="1" key="1">
    <citation type="submission" date="2020-03" db="EMBL/GenBank/DDBJ databases">
        <authorList>
            <person name="Weist P."/>
        </authorList>
    </citation>
    <scope>NUCLEOTIDE SEQUENCE</scope>
</reference>
<protein>
    <submittedName>
        <fullName evidence="1">Uncharacterized protein</fullName>
    </submittedName>
</protein>
<accession>A0A9N7UHL3</accession>
<evidence type="ECO:0000313" key="1">
    <source>
        <dbReference type="EMBL" id="CAB1431585.1"/>
    </source>
</evidence>
<evidence type="ECO:0000313" key="2">
    <source>
        <dbReference type="Proteomes" id="UP001153269"/>
    </source>
</evidence>
<gene>
    <name evidence="1" type="ORF">PLEPLA_LOCUS19642</name>
</gene>
<dbReference type="AlphaFoldDB" id="A0A9N7UHL3"/>
<proteinExistence type="predicted"/>
<dbReference type="Proteomes" id="UP001153269">
    <property type="component" value="Unassembled WGS sequence"/>
</dbReference>
<dbReference type="EMBL" id="CADEAL010001351">
    <property type="protein sequence ID" value="CAB1431585.1"/>
    <property type="molecule type" value="Genomic_DNA"/>
</dbReference>